<dbReference type="InterPro" id="IPR006045">
    <property type="entry name" value="Cupin_1"/>
</dbReference>
<gene>
    <name evidence="2" type="ORF">TARUN_6265</name>
</gene>
<dbReference type="InterPro" id="IPR047121">
    <property type="entry name" value="YjiB-like"/>
</dbReference>
<dbReference type="SUPFAM" id="SSF51182">
    <property type="entry name" value="RmlC-like cupins"/>
    <property type="match status" value="1"/>
</dbReference>
<organism evidence="2 3">
    <name type="scientific">Trichoderma arundinaceum</name>
    <dbReference type="NCBI Taxonomy" id="490622"/>
    <lineage>
        <taxon>Eukaryota</taxon>
        <taxon>Fungi</taxon>
        <taxon>Dikarya</taxon>
        <taxon>Ascomycota</taxon>
        <taxon>Pezizomycotina</taxon>
        <taxon>Sordariomycetes</taxon>
        <taxon>Hypocreomycetidae</taxon>
        <taxon>Hypocreales</taxon>
        <taxon>Hypocreaceae</taxon>
        <taxon>Trichoderma</taxon>
    </lineage>
</organism>
<dbReference type="Pfam" id="PF00190">
    <property type="entry name" value="Cupin_1"/>
    <property type="match status" value="1"/>
</dbReference>
<dbReference type="EMBL" id="PXOA01000395">
    <property type="protein sequence ID" value="RFU75981.1"/>
    <property type="molecule type" value="Genomic_DNA"/>
</dbReference>
<reference evidence="2 3" key="1">
    <citation type="journal article" date="2018" name="PLoS Pathog.">
        <title>Evolution of structural diversity of trichothecenes, a family of toxins produced by plant pathogenic and entomopathogenic fungi.</title>
        <authorList>
            <person name="Proctor R.H."/>
            <person name="McCormick S.P."/>
            <person name="Kim H.S."/>
            <person name="Cardoza R.E."/>
            <person name="Stanley A.M."/>
            <person name="Lindo L."/>
            <person name="Kelly A."/>
            <person name="Brown D.W."/>
            <person name="Lee T."/>
            <person name="Vaughan M.M."/>
            <person name="Alexander N.J."/>
            <person name="Busman M."/>
            <person name="Gutierrez S."/>
        </authorList>
    </citation>
    <scope>NUCLEOTIDE SEQUENCE [LARGE SCALE GENOMIC DNA]</scope>
    <source>
        <strain evidence="2 3">IBT 40837</strain>
    </source>
</reference>
<keyword evidence="3" id="KW-1185">Reference proteome</keyword>
<comment type="caution">
    <text evidence="2">The sequence shown here is derived from an EMBL/GenBank/DDBJ whole genome shotgun (WGS) entry which is preliminary data.</text>
</comment>
<protein>
    <submittedName>
        <fullName evidence="2">Cupin domain-containing</fullName>
    </submittedName>
</protein>
<dbReference type="AlphaFoldDB" id="A0A395NJB3"/>
<dbReference type="Proteomes" id="UP000266272">
    <property type="component" value="Unassembled WGS sequence"/>
</dbReference>
<dbReference type="PANTHER" id="PTHR36448">
    <property type="entry name" value="BLR7373 PROTEIN"/>
    <property type="match status" value="1"/>
</dbReference>
<dbReference type="STRING" id="490622.A0A395NJB3"/>
<dbReference type="CDD" id="cd02219">
    <property type="entry name" value="cupin_YjlB-like"/>
    <property type="match status" value="1"/>
</dbReference>
<name>A0A395NJB3_TRIAR</name>
<proteinExistence type="predicted"/>
<dbReference type="PANTHER" id="PTHR36448:SF3">
    <property type="entry name" value="CUPIN TYPE-2 DOMAIN-CONTAINING PROTEIN"/>
    <property type="match status" value="1"/>
</dbReference>
<evidence type="ECO:0000259" key="1">
    <source>
        <dbReference type="Pfam" id="PF00190"/>
    </source>
</evidence>
<evidence type="ECO:0000313" key="3">
    <source>
        <dbReference type="Proteomes" id="UP000266272"/>
    </source>
</evidence>
<dbReference type="InterPro" id="IPR011051">
    <property type="entry name" value="RmlC_Cupin_sf"/>
</dbReference>
<dbReference type="OrthoDB" id="2589563at2759"/>
<dbReference type="InterPro" id="IPR014710">
    <property type="entry name" value="RmlC-like_jellyroll"/>
</dbReference>
<sequence>MSVADLHPTPLSDLRISKHQIPAHNLIPNSSLQAKPLIIYHSAFSSSDASADQIESHLLKIGVVTPQWRYTMYDTTHFHSTTHEVLCVAAGRAKLCFGGEHNPGRVEPVVKRGDVIVVPAGVSHRLLEDMDGDHFLMVGSYPNGKDWDMCYGDKAEESKINNIKGLSWFNKDPIYGDEGPVLDA</sequence>
<feature type="domain" description="Cupin type-1" evidence="1">
    <location>
        <begin position="77"/>
        <end position="125"/>
    </location>
</feature>
<accession>A0A395NJB3</accession>
<dbReference type="InterPro" id="IPR014500">
    <property type="entry name" value="UCP019307_cupin"/>
</dbReference>
<evidence type="ECO:0000313" key="2">
    <source>
        <dbReference type="EMBL" id="RFU75981.1"/>
    </source>
</evidence>
<dbReference type="Gene3D" id="2.60.120.10">
    <property type="entry name" value="Jelly Rolls"/>
    <property type="match status" value="1"/>
</dbReference>
<dbReference type="PIRSF" id="PIRSF019307">
    <property type="entry name" value="UCP019307"/>
    <property type="match status" value="1"/>
</dbReference>